<keyword evidence="6" id="KW-0926">Vacuole</keyword>
<evidence type="ECO:0000256" key="9">
    <source>
        <dbReference type="ARBA" id="ARBA00022989"/>
    </source>
</evidence>
<dbReference type="Proteomes" id="UP001153148">
    <property type="component" value="Unassembled WGS sequence"/>
</dbReference>
<evidence type="ECO:0000256" key="3">
    <source>
        <dbReference type="ARBA" id="ARBA00004138"/>
    </source>
</evidence>
<dbReference type="Pfam" id="PF14935">
    <property type="entry name" value="TMEM138"/>
    <property type="match status" value="1"/>
</dbReference>
<dbReference type="InterPro" id="IPR024133">
    <property type="entry name" value="TM_138"/>
</dbReference>
<evidence type="ECO:0000313" key="16">
    <source>
        <dbReference type="Proteomes" id="UP001153148"/>
    </source>
</evidence>
<comment type="caution">
    <text evidence="15">The sequence shown here is derived from an EMBL/GenBank/DDBJ whole genome shotgun (WGS) entry which is preliminary data.</text>
</comment>
<feature type="transmembrane region" description="Helical" evidence="14">
    <location>
        <begin position="104"/>
        <end position="131"/>
    </location>
</feature>
<keyword evidence="11 14" id="KW-0472">Membrane</keyword>
<evidence type="ECO:0000256" key="7">
    <source>
        <dbReference type="ARBA" id="ARBA00022692"/>
    </source>
</evidence>
<gene>
    <name evidence="15" type="ORF">TPAB3V08_LOCUS2821</name>
</gene>
<feature type="transmembrane region" description="Helical" evidence="14">
    <location>
        <begin position="175"/>
        <end position="199"/>
    </location>
</feature>
<name>A0ABN7NMD6_TIMPD</name>
<protein>
    <recommendedName>
        <fullName evidence="5">Transmembrane protein 138</fullName>
    </recommendedName>
</protein>
<organism evidence="15 16">
    <name type="scientific">Timema podura</name>
    <name type="common">Walking stick</name>
    <dbReference type="NCBI Taxonomy" id="61482"/>
    <lineage>
        <taxon>Eukaryota</taxon>
        <taxon>Metazoa</taxon>
        <taxon>Ecdysozoa</taxon>
        <taxon>Arthropoda</taxon>
        <taxon>Hexapoda</taxon>
        <taxon>Insecta</taxon>
        <taxon>Pterygota</taxon>
        <taxon>Neoptera</taxon>
        <taxon>Polyneoptera</taxon>
        <taxon>Phasmatodea</taxon>
        <taxon>Timematodea</taxon>
        <taxon>Timematoidea</taxon>
        <taxon>Timematidae</taxon>
        <taxon>Timema</taxon>
    </lineage>
</organism>
<keyword evidence="8" id="KW-0970">Cilium biogenesis/degradation</keyword>
<keyword evidence="10" id="KW-0969">Cilium</keyword>
<evidence type="ECO:0000256" key="8">
    <source>
        <dbReference type="ARBA" id="ARBA00022794"/>
    </source>
</evidence>
<evidence type="ECO:0000256" key="4">
    <source>
        <dbReference type="ARBA" id="ARBA00010572"/>
    </source>
</evidence>
<dbReference type="EMBL" id="CAJPIN010002944">
    <property type="protein sequence ID" value="CAG2055822.1"/>
    <property type="molecule type" value="Genomic_DNA"/>
</dbReference>
<keyword evidence="13" id="KW-0966">Cell projection</keyword>
<evidence type="ECO:0000256" key="5">
    <source>
        <dbReference type="ARBA" id="ARBA00014515"/>
    </source>
</evidence>
<comment type="function">
    <text evidence="1">Required for ciliogenesis.</text>
</comment>
<evidence type="ECO:0000256" key="1">
    <source>
        <dbReference type="ARBA" id="ARBA00003709"/>
    </source>
</evidence>
<keyword evidence="7 14" id="KW-0812">Transmembrane</keyword>
<evidence type="ECO:0000256" key="13">
    <source>
        <dbReference type="ARBA" id="ARBA00023273"/>
    </source>
</evidence>
<dbReference type="PANTHER" id="PTHR13306:SF6">
    <property type="entry name" value="TRANSMEMBRANE PROTEIN 138"/>
    <property type="match status" value="1"/>
</dbReference>
<evidence type="ECO:0000256" key="12">
    <source>
        <dbReference type="ARBA" id="ARBA00023180"/>
    </source>
</evidence>
<evidence type="ECO:0000313" key="15">
    <source>
        <dbReference type="EMBL" id="CAG2055822.1"/>
    </source>
</evidence>
<reference evidence="15" key="1">
    <citation type="submission" date="2021-03" db="EMBL/GenBank/DDBJ databases">
        <authorList>
            <person name="Tran Van P."/>
        </authorList>
    </citation>
    <scope>NUCLEOTIDE SEQUENCE</scope>
</reference>
<evidence type="ECO:0000256" key="2">
    <source>
        <dbReference type="ARBA" id="ARBA00004128"/>
    </source>
</evidence>
<feature type="transmembrane region" description="Helical" evidence="14">
    <location>
        <begin position="143"/>
        <end position="163"/>
    </location>
</feature>
<keyword evidence="12" id="KW-0325">Glycoprotein</keyword>
<proteinExistence type="inferred from homology"/>
<keyword evidence="16" id="KW-1185">Reference proteome</keyword>
<accession>A0ABN7NMD6</accession>
<comment type="subcellular location">
    <subcellularLocation>
        <location evidence="3">Cell projection</location>
        <location evidence="3">Cilium</location>
    </subcellularLocation>
    <subcellularLocation>
        <location evidence="2">Vacuole membrane</location>
        <topology evidence="2">Multi-pass membrane protein</topology>
    </subcellularLocation>
</comment>
<evidence type="ECO:0000256" key="14">
    <source>
        <dbReference type="SAM" id="Phobius"/>
    </source>
</evidence>
<evidence type="ECO:0000256" key="10">
    <source>
        <dbReference type="ARBA" id="ARBA00023069"/>
    </source>
</evidence>
<sequence length="226" mass="26459">MPEVKGNVTQKLKQFISEYGENVFSQDGQLLYCKFCDVRVGAENKSIVKQRVNTCNYYYENFTVVKKIINSFESNEAISIKVAQRLLSDPEIAEFARKESVVLLVLYIIQVVCLIFAVIVLVLSFFSTYAFQAGLVELLYDRFGLTLFISVFYLLLTLALNIWTLASRWDKPLQFVWPTGLLALFVIQRLMAVIFYYLYKRSMLRIADPRFYEDFDWVQFQRSQMN</sequence>
<comment type="similarity">
    <text evidence="4">Belongs to the TMEM138 family.</text>
</comment>
<keyword evidence="9 14" id="KW-1133">Transmembrane helix</keyword>
<evidence type="ECO:0000256" key="6">
    <source>
        <dbReference type="ARBA" id="ARBA00022554"/>
    </source>
</evidence>
<evidence type="ECO:0000256" key="11">
    <source>
        <dbReference type="ARBA" id="ARBA00023136"/>
    </source>
</evidence>
<dbReference type="PANTHER" id="PTHR13306">
    <property type="entry name" value="TRANSMEMBRANE PROTEIN 138"/>
    <property type="match status" value="1"/>
</dbReference>